<keyword evidence="1" id="KW-0732">Signal</keyword>
<organism evidence="2">
    <name type="scientific">Bracon brevicornis</name>
    <dbReference type="NCBI Taxonomy" id="1563983"/>
    <lineage>
        <taxon>Eukaryota</taxon>
        <taxon>Metazoa</taxon>
        <taxon>Ecdysozoa</taxon>
        <taxon>Arthropoda</taxon>
        <taxon>Hexapoda</taxon>
        <taxon>Insecta</taxon>
        <taxon>Pterygota</taxon>
        <taxon>Neoptera</taxon>
        <taxon>Endopterygota</taxon>
        <taxon>Hymenoptera</taxon>
        <taxon>Apocrita</taxon>
        <taxon>Ichneumonoidea</taxon>
        <taxon>Braconidae</taxon>
        <taxon>Braconinae</taxon>
        <taxon>Bracon</taxon>
    </lineage>
</organism>
<sequence length="111" mass="12446">MAKNGSFPCRSVALLFFVIFITWISLASGKSVNPPTIGELVDSFVILNSVKKDDFLTQLRWAKNFVAPEDVPVFLFLLFNKIGLRDRPTYESAMRDTATIEAFEDAVIKNA</sequence>
<name>A0A6V7JI26_9HYME</name>
<reference evidence="2" key="1">
    <citation type="submission" date="2020-07" db="EMBL/GenBank/DDBJ databases">
        <authorList>
            <person name="Ferguson B K."/>
        </authorList>
    </citation>
    <scope>NUCLEOTIDE SEQUENCE</scope>
    <source>
        <strain evidence="2">L06</strain>
    </source>
</reference>
<dbReference type="EMBL" id="CADCXW020000017">
    <property type="protein sequence ID" value="CAD1551947.1"/>
    <property type="molecule type" value="Genomic_DNA"/>
</dbReference>
<feature type="chain" id="PRO_5028473571" evidence="1">
    <location>
        <begin position="30"/>
        <end position="111"/>
    </location>
</feature>
<evidence type="ECO:0000313" key="2">
    <source>
        <dbReference type="EMBL" id="CAD1551947.1"/>
    </source>
</evidence>
<gene>
    <name evidence="2" type="ORF">BBRV_LOCUS53869</name>
</gene>
<dbReference type="AlphaFoldDB" id="A0A6V7JI26"/>
<accession>A0A6V7JI26</accession>
<proteinExistence type="predicted"/>
<protein>
    <submittedName>
        <fullName evidence="2">Uncharacterized protein</fullName>
    </submittedName>
</protein>
<evidence type="ECO:0000256" key="1">
    <source>
        <dbReference type="SAM" id="SignalP"/>
    </source>
</evidence>
<feature type="signal peptide" evidence="1">
    <location>
        <begin position="1"/>
        <end position="29"/>
    </location>
</feature>